<dbReference type="Proteomes" id="UP001148018">
    <property type="component" value="Unassembled WGS sequence"/>
</dbReference>
<evidence type="ECO:0000313" key="2">
    <source>
        <dbReference type="EMBL" id="KAJ3604202.1"/>
    </source>
</evidence>
<dbReference type="EMBL" id="JANIIK010000044">
    <property type="protein sequence ID" value="KAJ3604202.1"/>
    <property type="molecule type" value="Genomic_DNA"/>
</dbReference>
<keyword evidence="3" id="KW-1185">Reference proteome</keyword>
<reference evidence="2" key="1">
    <citation type="submission" date="2022-07" db="EMBL/GenBank/DDBJ databases">
        <title>Chromosome-level genome of Muraenolepis orangiensis.</title>
        <authorList>
            <person name="Kim J."/>
        </authorList>
    </citation>
    <scope>NUCLEOTIDE SEQUENCE</scope>
    <source>
        <strain evidence="2">KU_S4_2022</strain>
        <tissue evidence="2">Muscle</tissue>
    </source>
</reference>
<feature type="region of interest" description="Disordered" evidence="1">
    <location>
        <begin position="1"/>
        <end position="44"/>
    </location>
</feature>
<feature type="compositionally biased region" description="Low complexity" evidence="1">
    <location>
        <begin position="1"/>
        <end position="12"/>
    </location>
</feature>
<dbReference type="AlphaFoldDB" id="A0A9Q0EGU0"/>
<comment type="caution">
    <text evidence="2">The sequence shown here is derived from an EMBL/GenBank/DDBJ whole genome shotgun (WGS) entry which is preliminary data.</text>
</comment>
<evidence type="ECO:0000256" key="1">
    <source>
        <dbReference type="SAM" id="MobiDB-lite"/>
    </source>
</evidence>
<protein>
    <submittedName>
        <fullName evidence="2">Uncharacterized protein</fullName>
    </submittedName>
</protein>
<proteinExistence type="predicted"/>
<accession>A0A9Q0EGU0</accession>
<sequence length="127" mass="14332">MRLHLPGPRWLQAPPPAPLPGGSHQAPAQHLGPSGPAHWSPSGPLTVPLQVRSLVPFRSAQRLLPSVECETNSWKEFDGELGGCWWKHKLDSDQQWNITCCINTQPDRNHWGIVRRNFPEVDFLCFL</sequence>
<name>A0A9Q0EGU0_9TELE</name>
<organism evidence="2 3">
    <name type="scientific">Muraenolepis orangiensis</name>
    <name type="common">Patagonian moray cod</name>
    <dbReference type="NCBI Taxonomy" id="630683"/>
    <lineage>
        <taxon>Eukaryota</taxon>
        <taxon>Metazoa</taxon>
        <taxon>Chordata</taxon>
        <taxon>Craniata</taxon>
        <taxon>Vertebrata</taxon>
        <taxon>Euteleostomi</taxon>
        <taxon>Actinopterygii</taxon>
        <taxon>Neopterygii</taxon>
        <taxon>Teleostei</taxon>
        <taxon>Neoteleostei</taxon>
        <taxon>Acanthomorphata</taxon>
        <taxon>Zeiogadaria</taxon>
        <taxon>Gadariae</taxon>
        <taxon>Gadiformes</taxon>
        <taxon>Muraenolepidoidei</taxon>
        <taxon>Muraenolepididae</taxon>
        <taxon>Muraenolepis</taxon>
    </lineage>
</organism>
<gene>
    <name evidence="2" type="ORF">NHX12_028943</name>
</gene>
<evidence type="ECO:0000313" key="3">
    <source>
        <dbReference type="Proteomes" id="UP001148018"/>
    </source>
</evidence>